<dbReference type="CDD" id="cd07389">
    <property type="entry name" value="MPP_PhoD"/>
    <property type="match status" value="1"/>
</dbReference>
<comment type="caution">
    <text evidence="2">The sequence shown here is derived from an EMBL/GenBank/DDBJ whole genome shotgun (WGS) entry which is preliminary data.</text>
</comment>
<accession>A0A8S1JB96</accession>
<reference evidence="2" key="1">
    <citation type="submission" date="2020-12" db="EMBL/GenBank/DDBJ databases">
        <authorList>
            <person name="Iha C."/>
        </authorList>
    </citation>
    <scope>NUCLEOTIDE SEQUENCE</scope>
</reference>
<dbReference type="GO" id="GO:0016020">
    <property type="term" value="C:membrane"/>
    <property type="evidence" value="ECO:0007669"/>
    <property type="project" value="TreeGrafter"/>
</dbReference>
<dbReference type="InterPro" id="IPR038607">
    <property type="entry name" value="PhoD-like_sf"/>
</dbReference>
<dbReference type="PANTHER" id="PTHR46689:SF1">
    <property type="entry name" value="PHOD-LIKE PHOSPHATASE DOMAIN-CONTAINING PROTEIN"/>
    <property type="match status" value="1"/>
</dbReference>
<gene>
    <name evidence="2" type="ORF">OSTQU699_LOCUS9715</name>
</gene>
<dbReference type="Pfam" id="PF19050">
    <property type="entry name" value="PhoD_2"/>
    <property type="match status" value="1"/>
</dbReference>
<dbReference type="OrthoDB" id="9999821at2759"/>
<sequence length="390" mass="43645">MPARRAPQYLYTHPTCGPFLRLGTCAFDDPFPPKWSASVLFICKPFITAPQPPALAYIDVDGEHSITGRIIDSFADYNFWRFDIALPLSPAQRRIKYWVSLSPACGVPPAWEFFLPGSRQTWRWAAYSCSGFSLRADPEEWGGNDQPLWGDLVRRHRASPIHALVGGGDQLYNDEVFRTPLVREWAALRSRGARQGAPFTEYMREEVEAFYFGHYCGHFMGGGMREALATIPSVMLWDDHDIFDGWGSYPDDLLRCPVLEGIYQAACKFYLLFQQHVTAGMVERGESDLFGGPQPSAGCPHRAHCFVKMLGADVALVGADTRAERSMKQVMREETWDAVCGRIRNLPASVRHVVVLFTVPVVFPKVLLESVGLSFPVCFGACAARGTHLM</sequence>
<name>A0A8S1JB96_9CHLO</name>
<evidence type="ECO:0000313" key="2">
    <source>
        <dbReference type="EMBL" id="CAD7704360.1"/>
    </source>
</evidence>
<evidence type="ECO:0000313" key="3">
    <source>
        <dbReference type="Proteomes" id="UP000708148"/>
    </source>
</evidence>
<dbReference type="Gene3D" id="3.60.21.70">
    <property type="entry name" value="PhoD-like phosphatase"/>
    <property type="match status" value="1"/>
</dbReference>
<keyword evidence="3" id="KW-1185">Reference proteome</keyword>
<dbReference type="InterPro" id="IPR018946">
    <property type="entry name" value="PhoD-like_MPP"/>
</dbReference>
<organism evidence="2 3">
    <name type="scientific">Ostreobium quekettii</name>
    <dbReference type="NCBI Taxonomy" id="121088"/>
    <lineage>
        <taxon>Eukaryota</taxon>
        <taxon>Viridiplantae</taxon>
        <taxon>Chlorophyta</taxon>
        <taxon>core chlorophytes</taxon>
        <taxon>Ulvophyceae</taxon>
        <taxon>TCBD clade</taxon>
        <taxon>Bryopsidales</taxon>
        <taxon>Ostreobineae</taxon>
        <taxon>Ostreobiaceae</taxon>
        <taxon>Ostreobium</taxon>
    </lineage>
</organism>
<dbReference type="Proteomes" id="UP000708148">
    <property type="component" value="Unassembled WGS sequence"/>
</dbReference>
<feature type="domain" description="PhoD-like phosphatase" evidence="1">
    <location>
        <begin position="110"/>
        <end position="366"/>
    </location>
</feature>
<proteinExistence type="predicted"/>
<protein>
    <recommendedName>
        <fullName evidence="1">PhoD-like phosphatase domain-containing protein</fullName>
    </recommendedName>
</protein>
<evidence type="ECO:0000259" key="1">
    <source>
        <dbReference type="Pfam" id="PF19050"/>
    </source>
</evidence>
<dbReference type="InterPro" id="IPR043904">
    <property type="entry name" value="PhoD_2-like"/>
</dbReference>
<dbReference type="PANTHER" id="PTHR46689">
    <property type="entry name" value="MEMBRANE PROTEIN, PUTATIVE-RELATED"/>
    <property type="match status" value="1"/>
</dbReference>
<dbReference type="AlphaFoldDB" id="A0A8S1JB96"/>
<dbReference type="EMBL" id="CAJHUC010002781">
    <property type="protein sequence ID" value="CAD7704360.1"/>
    <property type="molecule type" value="Genomic_DNA"/>
</dbReference>